<name>A0A6P8L8G1_DROMA</name>
<feature type="domain" description="MARVEL" evidence="7">
    <location>
        <begin position="13"/>
        <end position="139"/>
    </location>
</feature>
<protein>
    <submittedName>
        <fullName evidence="9">Uncharacterized protein LOC117148271</fullName>
    </submittedName>
</protein>
<dbReference type="GeneID" id="117148271"/>
<evidence type="ECO:0000256" key="1">
    <source>
        <dbReference type="ARBA" id="ARBA00004141"/>
    </source>
</evidence>
<dbReference type="RefSeq" id="XP_033171476.1">
    <property type="nucleotide sequence ID" value="XM_033315585.1"/>
</dbReference>
<keyword evidence="4 5" id="KW-0472">Membrane</keyword>
<keyword evidence="3 6" id="KW-1133">Transmembrane helix</keyword>
<evidence type="ECO:0000313" key="9">
    <source>
        <dbReference type="RefSeq" id="XP_033171476.1"/>
    </source>
</evidence>
<evidence type="ECO:0000259" key="7">
    <source>
        <dbReference type="PROSITE" id="PS51225"/>
    </source>
</evidence>
<feature type="transmembrane region" description="Helical" evidence="6">
    <location>
        <begin position="20"/>
        <end position="43"/>
    </location>
</feature>
<evidence type="ECO:0000256" key="4">
    <source>
        <dbReference type="ARBA" id="ARBA00023136"/>
    </source>
</evidence>
<comment type="subcellular location">
    <subcellularLocation>
        <location evidence="1">Membrane</location>
        <topology evidence="1">Multi-pass membrane protein</topology>
    </subcellularLocation>
</comment>
<evidence type="ECO:0000313" key="8">
    <source>
        <dbReference type="Proteomes" id="UP000515162"/>
    </source>
</evidence>
<dbReference type="AlphaFoldDB" id="A0A6P8L8G1"/>
<organism evidence="8 9">
    <name type="scientific">Drosophila mauritiana</name>
    <name type="common">Fruit fly</name>
    <dbReference type="NCBI Taxonomy" id="7226"/>
    <lineage>
        <taxon>Eukaryota</taxon>
        <taxon>Metazoa</taxon>
        <taxon>Ecdysozoa</taxon>
        <taxon>Arthropoda</taxon>
        <taxon>Hexapoda</taxon>
        <taxon>Insecta</taxon>
        <taxon>Pterygota</taxon>
        <taxon>Neoptera</taxon>
        <taxon>Endopterygota</taxon>
        <taxon>Diptera</taxon>
        <taxon>Brachycera</taxon>
        <taxon>Muscomorpha</taxon>
        <taxon>Ephydroidea</taxon>
        <taxon>Drosophilidae</taxon>
        <taxon>Drosophila</taxon>
        <taxon>Sophophora</taxon>
    </lineage>
</organism>
<feature type="transmembrane region" description="Helical" evidence="6">
    <location>
        <begin position="49"/>
        <end position="71"/>
    </location>
</feature>
<keyword evidence="2 5" id="KW-0812">Transmembrane</keyword>
<evidence type="ECO:0000256" key="5">
    <source>
        <dbReference type="PROSITE-ProRule" id="PRU00581"/>
    </source>
</evidence>
<feature type="transmembrane region" description="Helical" evidence="6">
    <location>
        <begin position="83"/>
        <end position="106"/>
    </location>
</feature>
<dbReference type="InterPro" id="IPR008253">
    <property type="entry name" value="Marvel"/>
</dbReference>
<proteinExistence type="predicted"/>
<evidence type="ECO:0000256" key="2">
    <source>
        <dbReference type="ARBA" id="ARBA00022692"/>
    </source>
</evidence>
<evidence type="ECO:0000256" key="3">
    <source>
        <dbReference type="ARBA" id="ARBA00022989"/>
    </source>
</evidence>
<evidence type="ECO:0000256" key="6">
    <source>
        <dbReference type="SAM" id="Phobius"/>
    </source>
</evidence>
<gene>
    <name evidence="9" type="primary">LOC117148271</name>
</gene>
<dbReference type="GO" id="GO:0016020">
    <property type="term" value="C:membrane"/>
    <property type="evidence" value="ECO:0007669"/>
    <property type="project" value="UniProtKB-SubCell"/>
</dbReference>
<dbReference type="PROSITE" id="PS51225">
    <property type="entry name" value="MARVEL"/>
    <property type="match status" value="1"/>
</dbReference>
<keyword evidence="8" id="KW-1185">Reference proteome</keyword>
<sequence>MSLTGTQDYDRKYLLSMPGLCKLACLLCSFVGILCIICGPVRVSNFRGSFYLAVVTIGFVATGCLLLARYLRLWQRQFCRCDPTLWSLAVHSSLALAYFAASGLVLSLDIGAYTAAAFFGLTAFCINGLEAYGNYRRSRQREVATQTI</sequence>
<reference evidence="9" key="1">
    <citation type="submission" date="2025-08" db="UniProtKB">
        <authorList>
            <consortium name="RefSeq"/>
        </authorList>
    </citation>
    <scope>IDENTIFICATION</scope>
    <source>
        <strain evidence="9">Mau12</strain>
        <tissue evidence="9">Whole Body</tissue>
    </source>
</reference>
<dbReference type="Proteomes" id="UP000515162">
    <property type="component" value="Chromosome X"/>
</dbReference>
<accession>A0A6P8L8G1</accession>
<feature type="transmembrane region" description="Helical" evidence="6">
    <location>
        <begin position="112"/>
        <end position="132"/>
    </location>
</feature>